<keyword evidence="1" id="KW-0808">Transferase</keyword>
<dbReference type="Pfam" id="PF13439">
    <property type="entry name" value="Glyco_transf_4"/>
    <property type="match status" value="1"/>
</dbReference>
<dbReference type="EMBL" id="LGKN01000006">
    <property type="protein sequence ID" value="KPL87290.1"/>
    <property type="molecule type" value="Genomic_DNA"/>
</dbReference>
<evidence type="ECO:0000313" key="5">
    <source>
        <dbReference type="EMBL" id="KPL87290.1"/>
    </source>
</evidence>
<sequence length="370" mass="41607">MRIAIEALGIHFYGGGRTATINLLQALFALDTRNEYLLFLSQPEPDLLAPHVRQHIAPVKNRFAMRLWAQAMLPRLTRSCDLVHFVKNLGVFGLRVPFVVTVYDMTTLLYPELFPKLDVWYWRTIEKRTLWDAAKVIAISHQTARDIHHFYGLPLDRIEVIYPACGRHFQPASPEDIARVRQAYRLPEAYVLHVGRIDPKKNIPLLIEAFARFRQQTGFPGTLVLVGEQYKKKPDLSIYDKIASLQLNDAVQLLGPVPDQDLPAIYSGATVAALPSVHEGFGLVALEALSCGTPLIVNQAGAVTEVVADAALIMEESTPECLAQLLEHVWRSPDIRESLRLAGLKRAQSFSWEKMAQQTLAVYEAVGRQR</sequence>
<gene>
    <name evidence="4" type="ORF">ARMA_1123</name>
    <name evidence="5" type="ORF">SE16_12435</name>
</gene>
<comment type="caution">
    <text evidence="4">The sequence shown here is derived from an EMBL/GenBank/DDBJ whole genome shotgun (WGS) entry which is preliminary data.</text>
</comment>
<reference evidence="4 6" key="1">
    <citation type="journal article" date="2015" name="Genome Announc.">
        <title>Draft Genome Sequence of a Heterotrophic Facultative Anaerobic Thermophilic Bacterium, Ardenticatena maritima Strain 110ST.</title>
        <authorList>
            <person name="Kawaichi S."/>
            <person name="Yoshida T."/>
            <person name="Sako Y."/>
            <person name="Nakamura R."/>
        </authorList>
    </citation>
    <scope>NUCLEOTIDE SEQUENCE [LARGE SCALE GENOMIC DNA]</scope>
    <source>
        <strain evidence="4 6">110S</strain>
    </source>
</reference>
<dbReference type="GO" id="GO:0016757">
    <property type="term" value="F:glycosyltransferase activity"/>
    <property type="evidence" value="ECO:0007669"/>
    <property type="project" value="InterPro"/>
</dbReference>
<dbReference type="AlphaFoldDB" id="A0A0N0RFH8"/>
<dbReference type="CDD" id="cd03809">
    <property type="entry name" value="GT4_MtfB-like"/>
    <property type="match status" value="1"/>
</dbReference>
<name>A0A0N0RFH8_9CHLR</name>
<feature type="domain" description="Glycosyltransferase subfamily 4-like N-terminal" evidence="3">
    <location>
        <begin position="13"/>
        <end position="163"/>
    </location>
</feature>
<dbReference type="Gene3D" id="3.40.50.2000">
    <property type="entry name" value="Glycogen Phosphorylase B"/>
    <property type="match status" value="2"/>
</dbReference>
<feature type="domain" description="Glycosyl transferase family 1" evidence="2">
    <location>
        <begin position="186"/>
        <end position="342"/>
    </location>
</feature>
<reference evidence="6" key="3">
    <citation type="submission" date="2015-08" db="EMBL/GenBank/DDBJ databases">
        <title>Draft Genome Sequence of a Heterotrophic Facultative Anaerobic Bacterium Ardenticatena maritima Strain 110S.</title>
        <authorList>
            <person name="Kawaichi S."/>
            <person name="Yoshida T."/>
            <person name="Sako Y."/>
            <person name="Nakamura R."/>
        </authorList>
    </citation>
    <scope>NUCLEOTIDE SEQUENCE [LARGE SCALE GENOMIC DNA]</scope>
    <source>
        <strain evidence="6">110S</strain>
    </source>
</reference>
<evidence type="ECO:0000313" key="6">
    <source>
        <dbReference type="Proteomes" id="UP000037784"/>
    </source>
</evidence>
<dbReference type="Proteomes" id="UP000050502">
    <property type="component" value="Unassembled WGS sequence"/>
</dbReference>
<organism evidence="4 6">
    <name type="scientific">Ardenticatena maritima</name>
    <dbReference type="NCBI Taxonomy" id="872965"/>
    <lineage>
        <taxon>Bacteria</taxon>
        <taxon>Bacillati</taxon>
        <taxon>Chloroflexota</taxon>
        <taxon>Ardenticatenia</taxon>
        <taxon>Ardenticatenales</taxon>
        <taxon>Ardenticatenaceae</taxon>
        <taxon>Ardenticatena</taxon>
    </lineage>
</organism>
<dbReference type="Pfam" id="PF00534">
    <property type="entry name" value="Glycos_transf_1"/>
    <property type="match status" value="1"/>
</dbReference>
<evidence type="ECO:0000313" key="4">
    <source>
        <dbReference type="EMBL" id="GAP62700.1"/>
    </source>
</evidence>
<dbReference type="RefSeq" id="WP_054492601.1">
    <property type="nucleotide sequence ID" value="NZ_BBZA01000076.1"/>
</dbReference>
<evidence type="ECO:0000259" key="2">
    <source>
        <dbReference type="Pfam" id="PF00534"/>
    </source>
</evidence>
<dbReference type="STRING" id="872965.SE16_12435"/>
<evidence type="ECO:0000256" key="1">
    <source>
        <dbReference type="ARBA" id="ARBA00022679"/>
    </source>
</evidence>
<dbReference type="InterPro" id="IPR001296">
    <property type="entry name" value="Glyco_trans_1"/>
</dbReference>
<dbReference type="PANTHER" id="PTHR46401">
    <property type="entry name" value="GLYCOSYLTRANSFERASE WBBK-RELATED"/>
    <property type="match status" value="1"/>
</dbReference>
<dbReference type="PANTHER" id="PTHR46401:SF2">
    <property type="entry name" value="GLYCOSYLTRANSFERASE WBBK-RELATED"/>
    <property type="match status" value="1"/>
</dbReference>
<evidence type="ECO:0008006" key="8">
    <source>
        <dbReference type="Google" id="ProtNLM"/>
    </source>
</evidence>
<keyword evidence="6" id="KW-1185">Reference proteome</keyword>
<evidence type="ECO:0000313" key="7">
    <source>
        <dbReference type="Proteomes" id="UP000050502"/>
    </source>
</evidence>
<evidence type="ECO:0000259" key="3">
    <source>
        <dbReference type="Pfam" id="PF13439"/>
    </source>
</evidence>
<dbReference type="SUPFAM" id="SSF53756">
    <property type="entry name" value="UDP-Glycosyltransferase/glycogen phosphorylase"/>
    <property type="match status" value="1"/>
</dbReference>
<proteinExistence type="predicted"/>
<dbReference type="InParanoid" id="A0A0N0RFH8"/>
<dbReference type="Proteomes" id="UP000037784">
    <property type="component" value="Unassembled WGS sequence"/>
</dbReference>
<reference evidence="5 7" key="2">
    <citation type="submission" date="2015-07" db="EMBL/GenBank/DDBJ databases">
        <title>Whole genome sequence of Ardenticatena maritima DSM 23922.</title>
        <authorList>
            <person name="Hemp J."/>
            <person name="Ward L.M."/>
            <person name="Pace L.A."/>
            <person name="Fischer W.W."/>
        </authorList>
    </citation>
    <scope>NUCLEOTIDE SEQUENCE [LARGE SCALE GENOMIC DNA]</scope>
    <source>
        <strain evidence="5 7">110S</strain>
    </source>
</reference>
<dbReference type="InterPro" id="IPR028098">
    <property type="entry name" value="Glyco_trans_4-like_N"/>
</dbReference>
<accession>A0A0N0RFH8</accession>
<dbReference type="GO" id="GO:0009103">
    <property type="term" value="P:lipopolysaccharide biosynthetic process"/>
    <property type="evidence" value="ECO:0007669"/>
    <property type="project" value="TreeGrafter"/>
</dbReference>
<dbReference type="OrthoDB" id="9769555at2"/>
<protein>
    <recommendedName>
        <fullName evidence="8">Glycosyltransferase family 1 protein</fullName>
    </recommendedName>
</protein>
<dbReference type="EMBL" id="BBZA01000076">
    <property type="protein sequence ID" value="GAP62700.1"/>
    <property type="molecule type" value="Genomic_DNA"/>
</dbReference>